<comment type="similarity">
    <text evidence="1">Belongs to the arrestin family.</text>
</comment>
<reference evidence="2 3" key="2">
    <citation type="submission" date="2018-11" db="EMBL/GenBank/DDBJ databases">
        <authorList>
            <consortium name="Pathogen Informatics"/>
        </authorList>
    </citation>
    <scope>NUCLEOTIDE SEQUENCE [LARGE SCALE GENOMIC DNA]</scope>
    <source>
        <strain evidence="2">Dakar</strain>
        <strain evidence="3">Dakar, Senegal</strain>
    </source>
</reference>
<dbReference type="EMBL" id="UZAK01039132">
    <property type="protein sequence ID" value="VDP62366.1"/>
    <property type="molecule type" value="Genomic_DNA"/>
</dbReference>
<sequence length="216" mass="24954">MKSWICVSFEVSSTGFESWSEHNSIMRVRPAVDNLPREKRLYGPFNSRGSHSLRRMCVAMRLSIQGVVLVDPDYVKHRKVFVHLLGAFWYGRDEVDLLGLNYHKDLCLMTKQVYPPFGSKVLKSHIPVLLSENGNATELSSNLLNKFTEPPGRTRLQERLIRKLGSNAFPFYFQLPAYSPASVSILLNPSDRGKVILSLLIFYKIYFVYDYFRIRN</sequence>
<accession>A0A183KP82</accession>
<evidence type="ECO:0000313" key="3">
    <source>
        <dbReference type="Proteomes" id="UP000279833"/>
    </source>
</evidence>
<evidence type="ECO:0000313" key="2">
    <source>
        <dbReference type="EMBL" id="VDP62366.1"/>
    </source>
</evidence>
<dbReference type="PANTHER" id="PTHR11792">
    <property type="entry name" value="ARRESTIN"/>
    <property type="match status" value="1"/>
</dbReference>
<dbReference type="GO" id="GO:0005737">
    <property type="term" value="C:cytoplasm"/>
    <property type="evidence" value="ECO:0007669"/>
    <property type="project" value="TreeGrafter"/>
</dbReference>
<reference evidence="4" key="1">
    <citation type="submission" date="2016-06" db="UniProtKB">
        <authorList>
            <consortium name="WormBaseParasite"/>
        </authorList>
    </citation>
    <scope>IDENTIFICATION</scope>
</reference>
<proteinExistence type="inferred from homology"/>
<dbReference type="AlphaFoldDB" id="A0A183KP82"/>
<keyword evidence="3" id="KW-1185">Reference proteome</keyword>
<dbReference type="STRING" id="6186.A0A183KP82"/>
<dbReference type="InterPro" id="IPR000698">
    <property type="entry name" value="Arrestin"/>
</dbReference>
<gene>
    <name evidence="2" type="ORF">SCUD_LOCUS16862</name>
</gene>
<name>A0A183KP82_9TREM</name>
<dbReference type="GO" id="GO:0001664">
    <property type="term" value="F:G protein-coupled receptor binding"/>
    <property type="evidence" value="ECO:0007669"/>
    <property type="project" value="TreeGrafter"/>
</dbReference>
<dbReference type="WBParaSite" id="SCUD_0001686501-mRNA-1">
    <property type="protein sequence ID" value="SCUD_0001686501-mRNA-1"/>
    <property type="gene ID" value="SCUD_0001686501"/>
</dbReference>
<dbReference type="InterPro" id="IPR014756">
    <property type="entry name" value="Ig_E-set"/>
</dbReference>
<protein>
    <submittedName>
        <fullName evidence="4">Arrestin_N domain-containing protein</fullName>
    </submittedName>
</protein>
<dbReference type="Proteomes" id="UP000279833">
    <property type="component" value="Unassembled WGS sequence"/>
</dbReference>
<evidence type="ECO:0000313" key="4">
    <source>
        <dbReference type="WBParaSite" id="SCUD_0001686501-mRNA-1"/>
    </source>
</evidence>
<evidence type="ECO:0000256" key="1">
    <source>
        <dbReference type="ARBA" id="ARBA00005298"/>
    </source>
</evidence>
<dbReference type="GO" id="GO:0002031">
    <property type="term" value="P:G protein-coupled receptor internalization"/>
    <property type="evidence" value="ECO:0007669"/>
    <property type="project" value="TreeGrafter"/>
</dbReference>
<dbReference type="GO" id="GO:0007165">
    <property type="term" value="P:signal transduction"/>
    <property type="evidence" value="ECO:0007669"/>
    <property type="project" value="InterPro"/>
</dbReference>
<dbReference type="PANTHER" id="PTHR11792:SF17">
    <property type="entry name" value="KURTZ ARRESTIN"/>
    <property type="match status" value="1"/>
</dbReference>
<dbReference type="SUPFAM" id="SSF81296">
    <property type="entry name" value="E set domains"/>
    <property type="match status" value="1"/>
</dbReference>
<dbReference type="InterPro" id="IPR014753">
    <property type="entry name" value="Arrestin_N"/>
</dbReference>
<dbReference type="Gene3D" id="2.60.40.840">
    <property type="match status" value="1"/>
</dbReference>
<organism evidence="4">
    <name type="scientific">Schistosoma curassoni</name>
    <dbReference type="NCBI Taxonomy" id="6186"/>
    <lineage>
        <taxon>Eukaryota</taxon>
        <taxon>Metazoa</taxon>
        <taxon>Spiralia</taxon>
        <taxon>Lophotrochozoa</taxon>
        <taxon>Platyhelminthes</taxon>
        <taxon>Trematoda</taxon>
        <taxon>Digenea</taxon>
        <taxon>Strigeidida</taxon>
        <taxon>Schistosomatoidea</taxon>
        <taxon>Schistosomatidae</taxon>
        <taxon>Schistosoma</taxon>
    </lineage>
</organism>